<feature type="compositionally biased region" description="Basic residues" evidence="6">
    <location>
        <begin position="299"/>
        <end position="309"/>
    </location>
</feature>
<feature type="short sequence motif" description="Bipartite nuclear localization signal" evidence="4">
    <location>
        <begin position="302"/>
        <end position="309"/>
    </location>
</feature>
<feature type="domain" description="WRC" evidence="8">
    <location>
        <begin position="269"/>
        <end position="313"/>
    </location>
</feature>
<dbReference type="PANTHER" id="PTHR31602:SF101">
    <property type="entry name" value="GROWTH-REGULATING FACTOR 7"/>
    <property type="match status" value="1"/>
</dbReference>
<dbReference type="Pfam" id="PF08879">
    <property type="entry name" value="WRC"/>
    <property type="match status" value="1"/>
</dbReference>
<dbReference type="GO" id="GO:0006351">
    <property type="term" value="P:DNA-templated transcription"/>
    <property type="evidence" value="ECO:0007669"/>
    <property type="project" value="UniProtKB-UniRule"/>
</dbReference>
<dbReference type="InterPro" id="IPR031137">
    <property type="entry name" value="GRF"/>
</dbReference>
<evidence type="ECO:0000313" key="9">
    <source>
        <dbReference type="EMBL" id="KAF4351709.1"/>
    </source>
</evidence>
<comment type="function">
    <text evidence="5">Transcription activator.</text>
</comment>
<evidence type="ECO:0000256" key="5">
    <source>
        <dbReference type="RuleBase" id="RU367127"/>
    </source>
</evidence>
<reference evidence="11 12" key="1">
    <citation type="journal article" date="2020" name="bioRxiv">
        <title>Sequence and annotation of 42 cannabis genomes reveals extensive copy number variation in cannabinoid synthesis and pathogen resistance genes.</title>
        <authorList>
            <person name="Mckernan K.J."/>
            <person name="Helbert Y."/>
            <person name="Kane L.T."/>
            <person name="Ebling H."/>
            <person name="Zhang L."/>
            <person name="Liu B."/>
            <person name="Eaton Z."/>
            <person name="Mclaughlin S."/>
            <person name="Kingan S."/>
            <person name="Baybayan P."/>
            <person name="Concepcion G."/>
            <person name="Jordan M."/>
            <person name="Riva A."/>
            <person name="Barbazuk W."/>
            <person name="Harkins T."/>
        </authorList>
    </citation>
    <scope>NUCLEOTIDE SEQUENCE [LARGE SCALE GENOMIC DNA]</scope>
    <source>
        <strain evidence="11 12">cv. Jamaican Lion 4</strain>
        <strain evidence="9">Father</strain>
        <strain evidence="10">Mother</strain>
        <tissue evidence="9">Leaf</tissue>
    </source>
</reference>
<dbReference type="Proteomes" id="UP000525078">
    <property type="component" value="Unassembled WGS sequence"/>
</dbReference>
<dbReference type="GO" id="GO:0006355">
    <property type="term" value="P:regulation of DNA-templated transcription"/>
    <property type="evidence" value="ECO:0007669"/>
    <property type="project" value="InterPro"/>
</dbReference>
<dbReference type="GO" id="GO:0005524">
    <property type="term" value="F:ATP binding"/>
    <property type="evidence" value="ECO:0007669"/>
    <property type="project" value="UniProtKB-UniRule"/>
</dbReference>
<keyword evidence="5" id="KW-0805">Transcription regulation</keyword>
<dbReference type="GO" id="GO:0005634">
    <property type="term" value="C:nucleus"/>
    <property type="evidence" value="ECO:0007669"/>
    <property type="project" value="UniProtKB-SubCell"/>
</dbReference>
<evidence type="ECO:0000313" key="10">
    <source>
        <dbReference type="EMBL" id="KAF4356633.1"/>
    </source>
</evidence>
<dbReference type="PROSITE" id="PS51666">
    <property type="entry name" value="QLQ"/>
    <property type="match status" value="1"/>
</dbReference>
<comment type="caution">
    <text evidence="9">The sequence shown here is derived from an EMBL/GenBank/DDBJ whole genome shotgun (WGS) entry which is preliminary data.</text>
</comment>
<dbReference type="InterPro" id="IPR014978">
    <property type="entry name" value="Gln-Leu-Gln_QLQ"/>
</dbReference>
<comment type="similarity">
    <text evidence="2 5">Belongs to the GRF family.</text>
</comment>
<evidence type="ECO:0000313" key="11">
    <source>
        <dbReference type="Proteomes" id="UP000525078"/>
    </source>
</evidence>
<protein>
    <recommendedName>
        <fullName evidence="5">Growth-regulating factor</fullName>
    </recommendedName>
</protein>
<evidence type="ECO:0000256" key="1">
    <source>
        <dbReference type="ARBA" id="ARBA00004123"/>
    </source>
</evidence>
<evidence type="ECO:0000259" key="8">
    <source>
        <dbReference type="PROSITE" id="PS51667"/>
    </source>
</evidence>
<feature type="compositionally biased region" description="Low complexity" evidence="6">
    <location>
        <begin position="332"/>
        <end position="362"/>
    </location>
</feature>
<dbReference type="PROSITE" id="PS51667">
    <property type="entry name" value="WRC"/>
    <property type="match status" value="1"/>
</dbReference>
<evidence type="ECO:0000256" key="2">
    <source>
        <dbReference type="ARBA" id="ARBA00008122"/>
    </source>
</evidence>
<sequence length="658" mass="71934">MLMRLGINDADLVTDCQRVVVAVESSIALHWSLSMLFSKFLGLLSVTSVLPFWVPRSQNYSVHALARWGLDHYLWRANVGSMEAKQREIQSRESLPNKSMRMMMMMKMMMMLDQTNHNRPFQSSQLGIFDHLNNNNNGPTITSSTTTSNTTPTTPPMTNHNNNIYCSSSSNIITTATPSAPSAAAPVSYTTALRSPGGFMAASVGFPFTNAQLRELERQAMIFKYMVASVPVPLDLLLPFNRTMSGSAIPIHYPFGGSEYKLRFSNGTDAEPGRCKRTDGKKWRCSRDVAPDQKYCERHMHRGRPRSRKHVEVQLNNNNNNNSKRTRLDNNQQQQQQQQQHTLSVSSSASLATSTTNSSITNHPQCHQNHFLGSSTTALPYHPSPVFIDKPAFESMPSDKEARSMEWMMKGEDVTMAASDPRWLHLMQSSSKSSFCDNNNSSSIFNQHGEEEPFLNLNSYGSFGTGGEVEQERECAMFLNPEDVSLDNNNNNHHQQQTNSETPRSFIDAWSKTNMTHSSCSSVNQSSITSQGRLSPSSLTLSMGGYGSINDEMGTKPHVSNWLTPDSSWAPAGSPPGGPLAEVLRSSSLTATTTTTSAASDPSSPFAVGNGDSGSPQATAVSSPSGVLQKTVTSLSDSSGCSSPGLGISKVKAEIALL</sequence>
<evidence type="ECO:0000256" key="3">
    <source>
        <dbReference type="ARBA" id="ARBA00023242"/>
    </source>
</evidence>
<feature type="region of interest" description="Disordered" evidence="6">
    <location>
        <begin position="557"/>
        <end position="626"/>
    </location>
</feature>
<evidence type="ECO:0000259" key="7">
    <source>
        <dbReference type="PROSITE" id="PS51666"/>
    </source>
</evidence>
<comment type="domain">
    <text evidence="5">The QLQ domain and WRC domain may be involved in protein-protein interaction and DNA-binding, respectively.</text>
</comment>
<dbReference type="PANTHER" id="PTHR31602">
    <property type="entry name" value="GROWTH-REGULATING FACTOR 5"/>
    <property type="match status" value="1"/>
</dbReference>
<dbReference type="GO" id="GO:0099402">
    <property type="term" value="P:plant organ development"/>
    <property type="evidence" value="ECO:0007669"/>
    <property type="project" value="UniProtKB-ARBA"/>
</dbReference>
<dbReference type="Pfam" id="PF08880">
    <property type="entry name" value="QLQ"/>
    <property type="match status" value="1"/>
</dbReference>
<accession>A0A7J6E1Y7</accession>
<dbReference type="SMART" id="SM00951">
    <property type="entry name" value="QLQ"/>
    <property type="match status" value="1"/>
</dbReference>
<gene>
    <name evidence="10" type="ORF">F8388_006377</name>
    <name evidence="9" type="ORF">G4B88_018382</name>
</gene>
<comment type="subcellular location">
    <subcellularLocation>
        <location evidence="1 4 5">Nucleus</location>
    </subcellularLocation>
</comment>
<dbReference type="Proteomes" id="UP000583929">
    <property type="component" value="Unassembled WGS sequence"/>
</dbReference>
<keyword evidence="3 4" id="KW-0539">Nucleus</keyword>
<keyword evidence="12" id="KW-1185">Reference proteome</keyword>
<feature type="region of interest" description="Disordered" evidence="6">
    <location>
        <begin position="518"/>
        <end position="539"/>
    </location>
</feature>
<dbReference type="AlphaFoldDB" id="A0A7J6E1Y7"/>
<evidence type="ECO:0000313" key="12">
    <source>
        <dbReference type="Proteomes" id="UP000583929"/>
    </source>
</evidence>
<keyword evidence="5" id="KW-0804">Transcription</keyword>
<dbReference type="EMBL" id="JAATIQ010000551">
    <property type="protein sequence ID" value="KAF4351709.1"/>
    <property type="molecule type" value="Genomic_DNA"/>
</dbReference>
<dbReference type="EMBL" id="JAATIP010000251">
    <property type="protein sequence ID" value="KAF4356633.1"/>
    <property type="molecule type" value="Genomic_DNA"/>
</dbReference>
<feature type="compositionally biased region" description="Low complexity" evidence="6">
    <location>
        <begin position="586"/>
        <end position="604"/>
    </location>
</feature>
<keyword evidence="5" id="KW-0010">Activator</keyword>
<feature type="region of interest" description="Disordered" evidence="6">
    <location>
        <begin position="140"/>
        <end position="161"/>
    </location>
</feature>
<proteinExistence type="inferred from homology"/>
<organism evidence="9 12">
    <name type="scientific">Cannabis sativa</name>
    <name type="common">Hemp</name>
    <name type="synonym">Marijuana</name>
    <dbReference type="NCBI Taxonomy" id="3483"/>
    <lineage>
        <taxon>Eukaryota</taxon>
        <taxon>Viridiplantae</taxon>
        <taxon>Streptophyta</taxon>
        <taxon>Embryophyta</taxon>
        <taxon>Tracheophyta</taxon>
        <taxon>Spermatophyta</taxon>
        <taxon>Magnoliopsida</taxon>
        <taxon>eudicotyledons</taxon>
        <taxon>Gunneridae</taxon>
        <taxon>Pentapetalae</taxon>
        <taxon>rosids</taxon>
        <taxon>fabids</taxon>
        <taxon>Rosales</taxon>
        <taxon>Cannabaceae</taxon>
        <taxon>Cannabis</taxon>
    </lineage>
</organism>
<dbReference type="InterPro" id="IPR014977">
    <property type="entry name" value="WRC_dom"/>
</dbReference>
<feature type="compositionally biased region" description="Polar residues" evidence="6">
    <location>
        <begin position="613"/>
        <end position="626"/>
    </location>
</feature>
<evidence type="ECO:0000256" key="6">
    <source>
        <dbReference type="SAM" id="MobiDB-lite"/>
    </source>
</evidence>
<feature type="domain" description="QLQ" evidence="7">
    <location>
        <begin position="207"/>
        <end position="242"/>
    </location>
</feature>
<feature type="short sequence motif" description="Bipartite nuclear localization signal" evidence="4">
    <location>
        <begin position="274"/>
        <end position="284"/>
    </location>
</feature>
<feature type="region of interest" description="Disordered" evidence="6">
    <location>
        <begin position="298"/>
        <end position="371"/>
    </location>
</feature>
<evidence type="ECO:0000256" key="4">
    <source>
        <dbReference type="PROSITE-ProRule" id="PRU01002"/>
    </source>
</evidence>
<name>A0A7J6E1Y7_CANSA</name>